<proteinExistence type="predicted"/>
<sequence>MSDDARKPAGTSPGVVPGRPATAAAPSSAVPVLAMLADDGAACADGVCAVPDPASR</sequence>
<protein>
    <submittedName>
        <fullName evidence="2">Uncharacterized protein</fullName>
    </submittedName>
</protein>
<comment type="caution">
    <text evidence="2">The sequence shown here is derived from an EMBL/GenBank/DDBJ whole genome shotgun (WGS) entry which is preliminary data.</text>
</comment>
<gene>
    <name evidence="2" type="ORF">GCM10009751_26780</name>
</gene>
<accession>A0ABN2NHR2</accession>
<dbReference type="RefSeq" id="WP_344103682.1">
    <property type="nucleotide sequence ID" value="NZ_BAAANL010000005.1"/>
</dbReference>
<dbReference type="EMBL" id="BAAANL010000005">
    <property type="protein sequence ID" value="GAA1867228.1"/>
    <property type="molecule type" value="Genomic_DNA"/>
</dbReference>
<name>A0ABN2NHR2_9MICO</name>
<evidence type="ECO:0000313" key="2">
    <source>
        <dbReference type="EMBL" id="GAA1867228.1"/>
    </source>
</evidence>
<feature type="region of interest" description="Disordered" evidence="1">
    <location>
        <begin position="1"/>
        <end position="26"/>
    </location>
</feature>
<keyword evidence="3" id="KW-1185">Reference proteome</keyword>
<evidence type="ECO:0000256" key="1">
    <source>
        <dbReference type="SAM" id="MobiDB-lite"/>
    </source>
</evidence>
<organism evidence="2 3">
    <name type="scientific">Myceligenerans crystallogenes</name>
    <dbReference type="NCBI Taxonomy" id="316335"/>
    <lineage>
        <taxon>Bacteria</taxon>
        <taxon>Bacillati</taxon>
        <taxon>Actinomycetota</taxon>
        <taxon>Actinomycetes</taxon>
        <taxon>Micrococcales</taxon>
        <taxon>Promicromonosporaceae</taxon>
        <taxon>Myceligenerans</taxon>
    </lineage>
</organism>
<evidence type="ECO:0000313" key="3">
    <source>
        <dbReference type="Proteomes" id="UP001501094"/>
    </source>
</evidence>
<reference evidence="2 3" key="1">
    <citation type="journal article" date="2019" name="Int. J. Syst. Evol. Microbiol.">
        <title>The Global Catalogue of Microorganisms (GCM) 10K type strain sequencing project: providing services to taxonomists for standard genome sequencing and annotation.</title>
        <authorList>
            <consortium name="The Broad Institute Genomics Platform"/>
            <consortium name="The Broad Institute Genome Sequencing Center for Infectious Disease"/>
            <person name="Wu L."/>
            <person name="Ma J."/>
        </authorList>
    </citation>
    <scope>NUCLEOTIDE SEQUENCE [LARGE SCALE GENOMIC DNA]</scope>
    <source>
        <strain evidence="2 3">JCM 14326</strain>
    </source>
</reference>
<dbReference type="Proteomes" id="UP001501094">
    <property type="component" value="Unassembled WGS sequence"/>
</dbReference>